<dbReference type="EMBL" id="AZHD01000015">
    <property type="protein sequence ID" value="OAA56944.1"/>
    <property type="molecule type" value="Genomic_DNA"/>
</dbReference>
<dbReference type="PANTHER" id="PTHR47338">
    <property type="entry name" value="ZN(II)2CYS6 TRANSCRIPTION FACTOR (EUROFUNG)-RELATED"/>
    <property type="match status" value="1"/>
</dbReference>
<gene>
    <name evidence="8" type="ORF">SPI_07325</name>
</gene>
<keyword evidence="9" id="KW-1185">Reference proteome</keyword>
<evidence type="ECO:0000313" key="8">
    <source>
        <dbReference type="EMBL" id="OAA56944.1"/>
    </source>
</evidence>
<protein>
    <submittedName>
        <fullName evidence="8">C6 zinc finger domain containing protein</fullName>
    </submittedName>
</protein>
<feature type="compositionally biased region" description="Polar residues" evidence="6">
    <location>
        <begin position="550"/>
        <end position="559"/>
    </location>
</feature>
<dbReference type="SUPFAM" id="SSF57701">
    <property type="entry name" value="Zn2/Cys6 DNA-binding domain"/>
    <property type="match status" value="1"/>
</dbReference>
<proteinExistence type="predicted"/>
<feature type="compositionally biased region" description="Low complexity" evidence="6">
    <location>
        <begin position="1192"/>
        <end position="1207"/>
    </location>
</feature>
<accession>A0A167PRG5</accession>
<dbReference type="GO" id="GO:0005634">
    <property type="term" value="C:nucleus"/>
    <property type="evidence" value="ECO:0007669"/>
    <property type="project" value="UniProtKB-SubCell"/>
</dbReference>
<dbReference type="Pfam" id="PF04082">
    <property type="entry name" value="Fungal_trans"/>
    <property type="match status" value="1"/>
</dbReference>
<comment type="subcellular location">
    <subcellularLocation>
        <location evidence="1">Nucleus</location>
    </subcellularLocation>
</comment>
<feature type="region of interest" description="Disordered" evidence="6">
    <location>
        <begin position="971"/>
        <end position="1069"/>
    </location>
</feature>
<evidence type="ECO:0000313" key="9">
    <source>
        <dbReference type="Proteomes" id="UP000076874"/>
    </source>
</evidence>
<reference evidence="8 9" key="1">
    <citation type="journal article" date="2016" name="Genome Biol. Evol.">
        <title>Divergent and convergent evolution of fungal pathogenicity.</title>
        <authorList>
            <person name="Shang Y."/>
            <person name="Xiao G."/>
            <person name="Zheng P."/>
            <person name="Cen K."/>
            <person name="Zhan S."/>
            <person name="Wang C."/>
        </authorList>
    </citation>
    <scope>NUCLEOTIDE SEQUENCE [LARGE SCALE GENOMIC DNA]</scope>
    <source>
        <strain evidence="8 9">RCEF 264</strain>
    </source>
</reference>
<dbReference type="InterPro" id="IPR001138">
    <property type="entry name" value="Zn2Cys6_DnaBD"/>
</dbReference>
<sequence length="1320" mass="142215">MADPVKPVTISSPFSIQSILSPANPSCVDDRFETTSSRPSTPKRAFEEAEASPSNTIASVAAHNSAGGYGAAFSVGHHLTPFTNAPLASSSHNPIASPTSLRGTDTTYLQIQRSQQRQPPPPPQLQKQEEQQEQEQIVRNLPKHHHYYQQTATTQLNALAAVAAASGGDGAGGIGSSSRPFYATPGPPDYGYPSPVASGVDVILVTKSKKGHAAPKRPPMRSSIACIRCRRSKIKCDNDGKGVSPCDTCIKSGRECHYPTASAAPPRRSAADAQQAGSSTPGADVPPSALKRVHSNHSERGSDRKRLKKLDDTYRLDAQASGTYYADEVLAAPFLTETMWTQIFGIYRLHFATELPFLHMPTLNERMGDKFKASQKRRRSADVNLVLLGVLTLTSRFHPDLVKYIAHSIANQGGHKARAAGTVKPDPWAASEYYADVLTKALGPLRTSMSVASVERVQAFLMLGLYEWSQSKTETGGLSAWMYVGMAIRMAQALGLCFGDRPGRGHHRVAAAVATAAAESKDNTAVSATSDGSPLSVKGDIKEELKHPQRSSSVDQYSRNGTVAAVPATTAAAPTTTTTTRAATATTAATTAASDLDTVSELLVTKEVRRRTMFSCLILDRMLACGKERLPAIRSEDLQIQLPCSDFSFDLSSEKLYTGYLKPLATGPHERGGNEGEVYLSNDNVLARFICLVDIWGEISKYSFAGGRLAETRPPWEATEFQRLRRMLDNFYASLPSAFTLSTSNYHRHENHQESSTYVSLHMLGAVCQIMLHREYIPFIPLRCPGPMGPLDEPTFPEGSAPPGFWEESAEQVFKAARNIIDLIEICHARDKMPMSALVVFAVWTAAFVGVYAWHFPQLDVQRHMLDHYDGDRSTAAHRTFGTGEDAEGARVTNDGPSSVAFHALVRMSSWLQMACRYVTHFRDMDKFYEGVKRDYWAHVAKHGGATGRFSVRLGGKGGGLDEWKVYGPKVTNNGTIMSDEDALAEGSDGSRASSAPDSVSVGRSLSADPETATVQPAVSSGGDGGAGGNSTNNSSNNNSNARNNTIETANNSGRSSSNSKVQEAASDDGIAQAPWPVSASAAPFSPFYGSAPLARGVKSTGERDEGATRKQAMPVATTTTAAAASVGDGGMLAYAHDNDNNNNSEHMPFHNGHDHQGGVPYYGLPAHTLPDLPPLHPPQVLEQPWPPYPDASQQQQPQQQPQQQQQHAHHQHLHLQMQQSASLSLPSDTGYLYDGQPVVAAAVAAACDRDNPFYYAVAEVQQYIDRHQGMRWQDVGQAAAIEQFAHGEPMGPAMWAGGGSAEQAYSMHPGILDGLVDGA</sequence>
<keyword evidence="3" id="KW-0805">Transcription regulation</keyword>
<dbReference type="Pfam" id="PF00172">
    <property type="entry name" value="Zn_clus"/>
    <property type="match status" value="1"/>
</dbReference>
<keyword evidence="4" id="KW-0804">Transcription</keyword>
<evidence type="ECO:0000256" key="2">
    <source>
        <dbReference type="ARBA" id="ARBA00022723"/>
    </source>
</evidence>
<dbReference type="GO" id="GO:0008270">
    <property type="term" value="F:zinc ion binding"/>
    <property type="evidence" value="ECO:0007669"/>
    <property type="project" value="InterPro"/>
</dbReference>
<organism evidence="8 9">
    <name type="scientific">Niveomyces insectorum RCEF 264</name>
    <dbReference type="NCBI Taxonomy" id="1081102"/>
    <lineage>
        <taxon>Eukaryota</taxon>
        <taxon>Fungi</taxon>
        <taxon>Dikarya</taxon>
        <taxon>Ascomycota</taxon>
        <taxon>Pezizomycotina</taxon>
        <taxon>Sordariomycetes</taxon>
        <taxon>Hypocreomycetidae</taxon>
        <taxon>Hypocreales</taxon>
        <taxon>Cordycipitaceae</taxon>
        <taxon>Niveomyces</taxon>
    </lineage>
</organism>
<dbReference type="OrthoDB" id="5370478at2759"/>
<feature type="region of interest" description="Disordered" evidence="6">
    <location>
        <begin position="112"/>
        <end position="136"/>
    </location>
</feature>
<dbReference type="Gene3D" id="4.10.240.10">
    <property type="entry name" value="Zn(2)-C6 fungal-type DNA-binding domain"/>
    <property type="match status" value="1"/>
</dbReference>
<dbReference type="PROSITE" id="PS50048">
    <property type="entry name" value="ZN2_CY6_FUNGAL_2"/>
    <property type="match status" value="1"/>
</dbReference>
<feature type="region of interest" description="Disordered" evidence="6">
    <location>
        <begin position="25"/>
        <end position="53"/>
    </location>
</feature>
<dbReference type="InterPro" id="IPR050815">
    <property type="entry name" value="TF_fung"/>
</dbReference>
<feature type="region of interest" description="Disordered" evidence="6">
    <location>
        <begin position="1169"/>
        <end position="1222"/>
    </location>
</feature>
<keyword evidence="5" id="KW-0539">Nucleus</keyword>
<name>A0A167PRG5_9HYPO</name>
<feature type="region of interest" description="Disordered" evidence="6">
    <location>
        <begin position="1083"/>
        <end position="1121"/>
    </location>
</feature>
<feature type="compositionally biased region" description="Polar residues" evidence="6">
    <location>
        <begin position="1046"/>
        <end position="1062"/>
    </location>
</feature>
<dbReference type="Proteomes" id="UP000076874">
    <property type="component" value="Unassembled WGS sequence"/>
</dbReference>
<dbReference type="CDD" id="cd12148">
    <property type="entry name" value="fungal_TF_MHR"/>
    <property type="match status" value="1"/>
</dbReference>
<dbReference type="InterPro" id="IPR036864">
    <property type="entry name" value="Zn2-C6_fun-type_DNA-bd_sf"/>
</dbReference>
<evidence type="ECO:0000256" key="1">
    <source>
        <dbReference type="ARBA" id="ARBA00004123"/>
    </source>
</evidence>
<evidence type="ECO:0000256" key="6">
    <source>
        <dbReference type="SAM" id="MobiDB-lite"/>
    </source>
</evidence>
<comment type="caution">
    <text evidence="8">The sequence shown here is derived from an EMBL/GenBank/DDBJ whole genome shotgun (WGS) entry which is preliminary data.</text>
</comment>
<feature type="compositionally biased region" description="Low complexity" evidence="6">
    <location>
        <begin position="261"/>
        <end position="276"/>
    </location>
</feature>
<dbReference type="InterPro" id="IPR007219">
    <property type="entry name" value="XnlR_reg_dom"/>
</dbReference>
<feature type="compositionally biased region" description="Low complexity" evidence="6">
    <location>
        <begin position="1030"/>
        <end position="1045"/>
    </location>
</feature>
<feature type="compositionally biased region" description="Basic and acidic residues" evidence="6">
    <location>
        <begin position="296"/>
        <end position="307"/>
    </location>
</feature>
<evidence type="ECO:0000256" key="3">
    <source>
        <dbReference type="ARBA" id="ARBA00023015"/>
    </source>
</evidence>
<feature type="region of interest" description="Disordered" evidence="6">
    <location>
        <begin position="522"/>
        <end position="559"/>
    </location>
</feature>
<dbReference type="CDD" id="cd00067">
    <property type="entry name" value="GAL4"/>
    <property type="match status" value="1"/>
</dbReference>
<dbReference type="GO" id="GO:0003677">
    <property type="term" value="F:DNA binding"/>
    <property type="evidence" value="ECO:0007669"/>
    <property type="project" value="InterPro"/>
</dbReference>
<feature type="compositionally biased region" description="Polar residues" evidence="6">
    <location>
        <begin position="523"/>
        <end position="533"/>
    </location>
</feature>
<dbReference type="STRING" id="1081102.A0A167PRG5"/>
<evidence type="ECO:0000256" key="5">
    <source>
        <dbReference type="ARBA" id="ARBA00023242"/>
    </source>
</evidence>
<feature type="domain" description="Zn(2)-C6 fungal-type" evidence="7">
    <location>
        <begin position="225"/>
        <end position="258"/>
    </location>
</feature>
<evidence type="ECO:0000256" key="4">
    <source>
        <dbReference type="ARBA" id="ARBA00023163"/>
    </source>
</evidence>
<keyword evidence="2" id="KW-0479">Metal-binding</keyword>
<feature type="region of interest" description="Disordered" evidence="6">
    <location>
        <begin position="260"/>
        <end position="307"/>
    </location>
</feature>
<evidence type="ECO:0000259" key="7">
    <source>
        <dbReference type="PROSITE" id="PS50048"/>
    </source>
</evidence>
<feature type="compositionally biased region" description="Polar residues" evidence="6">
    <location>
        <begin position="991"/>
        <end position="1004"/>
    </location>
</feature>
<dbReference type="GO" id="GO:0006351">
    <property type="term" value="P:DNA-templated transcription"/>
    <property type="evidence" value="ECO:0007669"/>
    <property type="project" value="InterPro"/>
</dbReference>
<dbReference type="SMART" id="SM00906">
    <property type="entry name" value="Fungal_trans"/>
    <property type="match status" value="1"/>
</dbReference>
<dbReference type="PROSITE" id="PS00463">
    <property type="entry name" value="ZN2_CY6_FUNGAL_1"/>
    <property type="match status" value="1"/>
</dbReference>
<dbReference type="SMART" id="SM00066">
    <property type="entry name" value="GAL4"/>
    <property type="match status" value="1"/>
</dbReference>
<dbReference type="GO" id="GO:0000981">
    <property type="term" value="F:DNA-binding transcription factor activity, RNA polymerase II-specific"/>
    <property type="evidence" value="ECO:0007669"/>
    <property type="project" value="InterPro"/>
</dbReference>
<dbReference type="PANTHER" id="PTHR47338:SF5">
    <property type="entry name" value="ZN(II)2CYS6 TRANSCRIPTION FACTOR (EUROFUNG)"/>
    <property type="match status" value="1"/>
</dbReference>